<dbReference type="EMBL" id="QAOT01000049">
    <property type="protein sequence ID" value="PTR06508.1"/>
    <property type="molecule type" value="Genomic_DNA"/>
</dbReference>
<reference evidence="1 2" key="1">
    <citation type="submission" date="2018-04" db="EMBL/GenBank/DDBJ databases">
        <title>Genomic Encyclopedia of Type Strains, Phase III (KMG-III): the genomes of soil and plant-associated and newly described type strains.</title>
        <authorList>
            <person name="Whitman W."/>
        </authorList>
    </citation>
    <scope>NUCLEOTIDE SEQUENCE [LARGE SCALE GENOMIC DNA]</scope>
    <source>
        <strain evidence="1 2">KA25</strain>
    </source>
</reference>
<proteinExistence type="predicted"/>
<sequence length="119" mass="12028">MTVALPSPPGTPDLPRRILDLLGALLRASPTGADAVLSSTLARLAALFGVDRAAVVRPGSDPSGPDLPACWSSDGVAPAGIVLSGSFAGGGEFLQGFGRSALRSVRMSPVRAVCRGLDF</sequence>
<organism evidence="1 2">
    <name type="scientific">Cereibacter azotoformans</name>
    <dbReference type="NCBI Taxonomy" id="43057"/>
    <lineage>
        <taxon>Bacteria</taxon>
        <taxon>Pseudomonadati</taxon>
        <taxon>Pseudomonadota</taxon>
        <taxon>Alphaproteobacteria</taxon>
        <taxon>Rhodobacterales</taxon>
        <taxon>Paracoccaceae</taxon>
        <taxon>Cereibacter</taxon>
    </lineage>
</organism>
<gene>
    <name evidence="1" type="ORF">C8J28_1493</name>
</gene>
<dbReference type="Proteomes" id="UP000244060">
    <property type="component" value="Unassembled WGS sequence"/>
</dbReference>
<comment type="caution">
    <text evidence="1">The sequence shown here is derived from an EMBL/GenBank/DDBJ whole genome shotgun (WGS) entry which is preliminary data.</text>
</comment>
<protein>
    <submittedName>
        <fullName evidence="1">Uncharacterized protein</fullName>
    </submittedName>
</protein>
<name>A0A2T5JJL4_9RHOB</name>
<accession>A0A2T5JJL4</accession>
<evidence type="ECO:0000313" key="1">
    <source>
        <dbReference type="EMBL" id="PTR06508.1"/>
    </source>
</evidence>
<dbReference type="AlphaFoldDB" id="A0A2T5JJL4"/>
<evidence type="ECO:0000313" key="2">
    <source>
        <dbReference type="Proteomes" id="UP000244060"/>
    </source>
</evidence>
<keyword evidence="2" id="KW-1185">Reference proteome</keyword>